<dbReference type="OrthoDB" id="9800558at2"/>
<evidence type="ECO:0000256" key="1">
    <source>
        <dbReference type="ARBA" id="ARBA00022485"/>
    </source>
</evidence>
<dbReference type="GO" id="GO:0051539">
    <property type="term" value="F:4 iron, 4 sulfur cluster binding"/>
    <property type="evidence" value="ECO:0007669"/>
    <property type="project" value="UniProtKB-KW"/>
</dbReference>
<protein>
    <submittedName>
        <fullName evidence="6">4Fe-4S dicluster domain-containing protein</fullName>
    </submittedName>
</protein>
<dbReference type="Pfam" id="PF01077">
    <property type="entry name" value="NIR_SIR"/>
    <property type="match status" value="1"/>
</dbReference>
<dbReference type="GO" id="GO:0020037">
    <property type="term" value="F:heme binding"/>
    <property type="evidence" value="ECO:0007669"/>
    <property type="project" value="InterPro"/>
</dbReference>
<evidence type="ECO:0000313" key="7">
    <source>
        <dbReference type="Proteomes" id="UP000192906"/>
    </source>
</evidence>
<evidence type="ECO:0000256" key="3">
    <source>
        <dbReference type="ARBA" id="ARBA00023004"/>
    </source>
</evidence>
<dbReference type="RefSeq" id="WP_085102241.1">
    <property type="nucleotide sequence ID" value="NZ_FWZU01000003.1"/>
</dbReference>
<organism evidence="6 7">
    <name type="scientific">Desulfovibrio gilichinskyi</name>
    <dbReference type="NCBI Taxonomy" id="1519643"/>
    <lineage>
        <taxon>Bacteria</taxon>
        <taxon>Pseudomonadati</taxon>
        <taxon>Thermodesulfobacteriota</taxon>
        <taxon>Desulfovibrionia</taxon>
        <taxon>Desulfovibrionales</taxon>
        <taxon>Desulfovibrionaceae</taxon>
        <taxon>Desulfovibrio</taxon>
    </lineage>
</organism>
<dbReference type="Proteomes" id="UP000192906">
    <property type="component" value="Unassembled WGS sequence"/>
</dbReference>
<dbReference type="PANTHER" id="PTHR24960:SF79">
    <property type="entry name" value="PHOTOSYSTEM I IRON-SULFUR CENTER"/>
    <property type="match status" value="1"/>
</dbReference>
<feature type="domain" description="4Fe-4S ferredoxin-type" evidence="5">
    <location>
        <begin position="114"/>
        <end position="142"/>
    </location>
</feature>
<accession>A0A1X7DSL2</accession>
<evidence type="ECO:0000259" key="5">
    <source>
        <dbReference type="PROSITE" id="PS51379"/>
    </source>
</evidence>
<dbReference type="Pfam" id="PF00037">
    <property type="entry name" value="Fer4"/>
    <property type="match status" value="2"/>
</dbReference>
<dbReference type="InterPro" id="IPR050157">
    <property type="entry name" value="PSI_iron-sulfur_center"/>
</dbReference>
<feature type="domain" description="4Fe-4S ferredoxin-type" evidence="5">
    <location>
        <begin position="84"/>
        <end position="113"/>
    </location>
</feature>
<dbReference type="Gene3D" id="3.30.70.20">
    <property type="match status" value="1"/>
</dbReference>
<keyword evidence="2" id="KW-0479">Metal-binding</keyword>
<proteinExistence type="predicted"/>
<keyword evidence="4" id="KW-0411">Iron-sulfur</keyword>
<keyword evidence="3" id="KW-0408">Iron</keyword>
<name>A0A1X7DSL2_9BACT</name>
<dbReference type="PROSITE" id="PS00198">
    <property type="entry name" value="4FE4S_FER_1"/>
    <property type="match status" value="2"/>
</dbReference>
<keyword evidence="1" id="KW-0004">4Fe-4S</keyword>
<gene>
    <name evidence="6" type="ORF">SAMN06295933_2276</name>
</gene>
<dbReference type="InterPro" id="IPR017896">
    <property type="entry name" value="4Fe4S_Fe-S-bd"/>
</dbReference>
<reference evidence="7" key="1">
    <citation type="submission" date="2017-04" db="EMBL/GenBank/DDBJ databases">
        <authorList>
            <person name="Varghese N."/>
            <person name="Submissions S."/>
        </authorList>
    </citation>
    <scope>NUCLEOTIDE SEQUENCE [LARGE SCALE GENOMIC DNA]</scope>
    <source>
        <strain evidence="7">K3S</strain>
    </source>
</reference>
<dbReference type="InterPro" id="IPR045854">
    <property type="entry name" value="NO2/SO3_Rdtase_4Fe4S_sf"/>
</dbReference>
<dbReference type="InterPro" id="IPR006067">
    <property type="entry name" value="NO2/SO3_Rdtase_4Fe4S_dom"/>
</dbReference>
<dbReference type="SUPFAM" id="SSF54862">
    <property type="entry name" value="4Fe-4S ferredoxins"/>
    <property type="match status" value="1"/>
</dbReference>
<dbReference type="SUPFAM" id="SSF56014">
    <property type="entry name" value="Nitrite and sulphite reductase 4Fe-4S domain-like"/>
    <property type="match status" value="1"/>
</dbReference>
<dbReference type="AlphaFoldDB" id="A0A1X7DSL2"/>
<dbReference type="GO" id="GO:0016491">
    <property type="term" value="F:oxidoreductase activity"/>
    <property type="evidence" value="ECO:0007669"/>
    <property type="project" value="InterPro"/>
</dbReference>
<dbReference type="PANTHER" id="PTHR24960">
    <property type="entry name" value="PHOTOSYSTEM I IRON-SULFUR CENTER-RELATED"/>
    <property type="match status" value="1"/>
</dbReference>
<dbReference type="EMBL" id="FWZU01000003">
    <property type="protein sequence ID" value="SMF20618.1"/>
    <property type="molecule type" value="Genomic_DNA"/>
</dbReference>
<evidence type="ECO:0000256" key="2">
    <source>
        <dbReference type="ARBA" id="ARBA00022723"/>
    </source>
</evidence>
<keyword evidence="7" id="KW-1185">Reference proteome</keyword>
<evidence type="ECO:0000256" key="4">
    <source>
        <dbReference type="ARBA" id="ARBA00023014"/>
    </source>
</evidence>
<dbReference type="PROSITE" id="PS51379">
    <property type="entry name" value="4FE4S_FER_2"/>
    <property type="match status" value="2"/>
</dbReference>
<dbReference type="Gene3D" id="3.30.413.10">
    <property type="entry name" value="Sulfite Reductase Hemoprotein, domain 1"/>
    <property type="match status" value="1"/>
</dbReference>
<dbReference type="GO" id="GO:0046872">
    <property type="term" value="F:metal ion binding"/>
    <property type="evidence" value="ECO:0007669"/>
    <property type="project" value="UniProtKB-KW"/>
</dbReference>
<sequence length="207" mass="22949">MEKSAIINICRGIEGGECRFALFVEESFADRIEQTVIDSGWPEFLKKKFGDNISRHKAFSVNGAACPNGCSRPHISDIGLIRACVPLINHEECITCGECVRSCPDDAMAIVDGKVVITREKCLVCGLCTRTCPVEVISCSRNGWRVLVGGRLGRHPRLGAELPGVYSSNEVFFLISKSIKLWVENYEDGKRFGQIMDKIGHEKLLQD</sequence>
<dbReference type="InterPro" id="IPR017900">
    <property type="entry name" value="4Fe4S_Fe_S_CS"/>
</dbReference>
<dbReference type="STRING" id="1519643.SAMN06295933_2276"/>
<evidence type="ECO:0000313" key="6">
    <source>
        <dbReference type="EMBL" id="SMF20618.1"/>
    </source>
</evidence>